<evidence type="ECO:0000313" key="1">
    <source>
        <dbReference type="EMBL" id="MCX7569231.1"/>
    </source>
</evidence>
<reference evidence="1 2" key="1">
    <citation type="submission" date="2022-11" db="EMBL/GenBank/DDBJ databases">
        <title>Study of microbial diversity in lake waters.</title>
        <authorList>
            <person name="Zhang J."/>
        </authorList>
    </citation>
    <scope>NUCLEOTIDE SEQUENCE [LARGE SCALE GENOMIC DNA]</scope>
    <source>
        <strain evidence="1 2">DT12</strain>
    </source>
</reference>
<proteinExistence type="predicted"/>
<name>A0ABT3WYE2_9BACL</name>
<sequence>MTYDYYAFADYSGAKDERQQKKHIVLAVASHRDENVRLVQGLTRESLLEAVQILLAEATANGQRVLLGFDHSYSFPTGFYETVSGSEWTSWEQLLSLLVQGGHGLPPIGDVPREWAMAANRRIGELIGIDSGGPFWGANFAQLKNPRFPHDATPLRNRRLVEERCPRMKPLYQIGGNGAVGLQALFGIGRLARLRTYCREREIPLFFWPFDGFEPPDHGHVLVEVYPTLFNHGTRSDAEDARACAVGLRDRDRAGTLNAYFHPDLTDDERRRASVEGWVIGVQNKG</sequence>
<keyword evidence="2" id="KW-1185">Reference proteome</keyword>
<accession>A0ABT3WYE2</accession>
<dbReference type="EMBL" id="JAPMLT010000002">
    <property type="protein sequence ID" value="MCX7569231.1"/>
    <property type="molecule type" value="Genomic_DNA"/>
</dbReference>
<organism evidence="1 2">
    <name type="scientific">Tumebacillus lacus</name>
    <dbReference type="NCBI Taxonomy" id="2995335"/>
    <lineage>
        <taxon>Bacteria</taxon>
        <taxon>Bacillati</taxon>
        <taxon>Bacillota</taxon>
        <taxon>Bacilli</taxon>
        <taxon>Bacillales</taxon>
        <taxon>Alicyclobacillaceae</taxon>
        <taxon>Tumebacillus</taxon>
    </lineage>
</organism>
<comment type="caution">
    <text evidence="1">The sequence shown here is derived from an EMBL/GenBank/DDBJ whole genome shotgun (WGS) entry which is preliminary data.</text>
</comment>
<gene>
    <name evidence="1" type="ORF">OS242_04600</name>
</gene>
<dbReference type="Proteomes" id="UP001208017">
    <property type="component" value="Unassembled WGS sequence"/>
</dbReference>
<protein>
    <submittedName>
        <fullName evidence="1">Uncharacterized protein</fullName>
    </submittedName>
</protein>
<dbReference type="RefSeq" id="WP_267150482.1">
    <property type="nucleotide sequence ID" value="NZ_JAPMLT010000002.1"/>
</dbReference>
<evidence type="ECO:0000313" key="2">
    <source>
        <dbReference type="Proteomes" id="UP001208017"/>
    </source>
</evidence>